<comment type="caution">
    <text evidence="1">The sequence shown here is derived from an EMBL/GenBank/DDBJ whole genome shotgun (WGS) entry which is preliminary data.</text>
</comment>
<dbReference type="AlphaFoldDB" id="A0A2S8BF04"/>
<dbReference type="EMBL" id="PPEA01000660">
    <property type="protein sequence ID" value="PQM45205.1"/>
    <property type="molecule type" value="Genomic_DNA"/>
</dbReference>
<gene>
    <name evidence="1" type="ORF">C1Y40_04631</name>
</gene>
<evidence type="ECO:0000313" key="1">
    <source>
        <dbReference type="EMBL" id="PQM45205.1"/>
    </source>
</evidence>
<proteinExistence type="predicted"/>
<sequence length="33" mass="3801">MTILYAALGALLLSYIALYVWVGRQDDIDEIDW</sequence>
<name>A0A2S8BF04_9MYCO</name>
<accession>A0A2S8BF04</accession>
<evidence type="ECO:0000313" key="2">
    <source>
        <dbReference type="Proteomes" id="UP000238296"/>
    </source>
</evidence>
<dbReference type="Proteomes" id="UP000238296">
    <property type="component" value="Unassembled WGS sequence"/>
</dbReference>
<organism evidence="1 2">
    <name type="scientific">Mycobacterium talmoniae</name>
    <dbReference type="NCBI Taxonomy" id="1858794"/>
    <lineage>
        <taxon>Bacteria</taxon>
        <taxon>Bacillati</taxon>
        <taxon>Actinomycetota</taxon>
        <taxon>Actinomycetes</taxon>
        <taxon>Mycobacteriales</taxon>
        <taxon>Mycobacteriaceae</taxon>
        <taxon>Mycobacterium</taxon>
    </lineage>
</organism>
<protein>
    <submittedName>
        <fullName evidence="1">Uncharacterized protein</fullName>
    </submittedName>
</protein>
<reference evidence="1 2" key="1">
    <citation type="journal article" date="2017" name="Int. J. Syst. Evol. Microbiol.">
        <title>Mycobacterium talmoniae sp. nov., a slowly growing mycobacterium isolated from human respiratory samples.</title>
        <authorList>
            <person name="Davidson R.M."/>
            <person name="DeGroote M.A."/>
            <person name="Marola J.L."/>
            <person name="Buss S."/>
            <person name="Jones V."/>
            <person name="McNeil M.R."/>
            <person name="Freifeld A.G."/>
            <person name="Elaine Epperson L."/>
            <person name="Hasan N.A."/>
            <person name="Jackson M."/>
            <person name="Iwen P.C."/>
            <person name="Salfinger M."/>
            <person name="Strong M."/>
        </authorList>
    </citation>
    <scope>NUCLEOTIDE SEQUENCE [LARGE SCALE GENOMIC DNA]</scope>
    <source>
        <strain evidence="1 2">ATCC BAA-2683</strain>
    </source>
</reference>